<keyword evidence="3" id="KW-1185">Reference proteome</keyword>
<proteinExistence type="predicted"/>
<gene>
    <name evidence="2" type="ORF">JCM10512_4938</name>
</gene>
<name>W4V035_9BACE</name>
<evidence type="ECO:0000313" key="2">
    <source>
        <dbReference type="EMBL" id="GAE86427.1"/>
    </source>
</evidence>
<evidence type="ECO:0000313" key="3">
    <source>
        <dbReference type="Proteomes" id="UP000019131"/>
    </source>
</evidence>
<dbReference type="Proteomes" id="UP000019131">
    <property type="component" value="Unassembled WGS sequence"/>
</dbReference>
<dbReference type="EMBL" id="BAIV01000046">
    <property type="protein sequence ID" value="GAE86427.1"/>
    <property type="molecule type" value="Genomic_DNA"/>
</dbReference>
<reference evidence="2 3" key="1">
    <citation type="journal article" date="2014" name="Genome Announc.">
        <title>Draft Genome Sequence of Bacteroides reticulotermitis Strain JCM 10512T, Isolated from the Gut of a Termite.</title>
        <authorList>
            <person name="Yuki M."/>
            <person name="Oshima K."/>
            <person name="Suda W."/>
            <person name="Sakamoto M."/>
            <person name="Iida T."/>
            <person name="Hattori M."/>
            <person name="Ohkuma M."/>
        </authorList>
    </citation>
    <scope>NUCLEOTIDE SEQUENCE [LARGE SCALE GENOMIC DNA]</scope>
    <source>
        <strain evidence="2 3">JCM 10512</strain>
    </source>
</reference>
<dbReference type="STRING" id="1445607.JCM10512_4938"/>
<feature type="region of interest" description="Disordered" evidence="1">
    <location>
        <begin position="1"/>
        <end position="23"/>
    </location>
</feature>
<dbReference type="AlphaFoldDB" id="W4V035"/>
<comment type="caution">
    <text evidence="2">The sequence shown here is derived from an EMBL/GenBank/DDBJ whole genome shotgun (WGS) entry which is preliminary data.</text>
</comment>
<organism evidence="2 3">
    <name type="scientific">Bacteroides reticulotermitis JCM 10512</name>
    <dbReference type="NCBI Taxonomy" id="1445607"/>
    <lineage>
        <taxon>Bacteria</taxon>
        <taxon>Pseudomonadati</taxon>
        <taxon>Bacteroidota</taxon>
        <taxon>Bacteroidia</taxon>
        <taxon>Bacteroidales</taxon>
        <taxon>Bacteroidaceae</taxon>
        <taxon>Bacteroides</taxon>
    </lineage>
</organism>
<protein>
    <submittedName>
        <fullName evidence="2">Uncharacterized protein</fullName>
    </submittedName>
</protein>
<accession>W4V035</accession>
<sequence length="73" mass="8000">MQYRPKLPTSEAVSPLEEQGISGNGNRFELLETYLAICPDANENLPTVAAFVPASPKEKSARQRAVWEGVTKP</sequence>
<evidence type="ECO:0000256" key="1">
    <source>
        <dbReference type="SAM" id="MobiDB-lite"/>
    </source>
</evidence>